<feature type="domain" description="Inhibitor I9" evidence="9">
    <location>
        <begin position="69"/>
        <end position="111"/>
    </location>
</feature>
<evidence type="ECO:0000256" key="2">
    <source>
        <dbReference type="ARBA" id="ARBA00022670"/>
    </source>
</evidence>
<protein>
    <submittedName>
        <fullName evidence="10">S8 family peptidase</fullName>
    </submittedName>
</protein>
<keyword evidence="7" id="KW-0732">Signal</keyword>
<dbReference type="InterPro" id="IPR037045">
    <property type="entry name" value="S8pro/Inhibitor_I9_sf"/>
</dbReference>
<dbReference type="SUPFAM" id="SSF52743">
    <property type="entry name" value="Subtilisin-like"/>
    <property type="match status" value="1"/>
</dbReference>
<dbReference type="GO" id="GO:0004252">
    <property type="term" value="F:serine-type endopeptidase activity"/>
    <property type="evidence" value="ECO:0007669"/>
    <property type="project" value="UniProtKB-UniRule"/>
</dbReference>
<feature type="active site" description="Charge relay system" evidence="5">
    <location>
        <position position="153"/>
    </location>
</feature>
<dbReference type="FunFam" id="3.40.50.200:FF:000014">
    <property type="entry name" value="Proteinase K"/>
    <property type="match status" value="1"/>
</dbReference>
<proteinExistence type="inferred from homology"/>
<comment type="similarity">
    <text evidence="1 5 6">Belongs to the peptidase S8 family.</text>
</comment>
<keyword evidence="4 5" id="KW-0720">Serine protease</keyword>
<feature type="active site" description="Charge relay system" evidence="5">
    <location>
        <position position="334"/>
    </location>
</feature>
<dbReference type="Gene3D" id="3.30.70.80">
    <property type="entry name" value="Peptidase S8 propeptide/proteinase inhibitor I9"/>
    <property type="match status" value="1"/>
</dbReference>
<dbReference type="PROSITE" id="PS51892">
    <property type="entry name" value="SUBTILASE"/>
    <property type="match status" value="1"/>
</dbReference>
<name>A0A7H8N2V3_9ACTN</name>
<evidence type="ECO:0000259" key="9">
    <source>
        <dbReference type="Pfam" id="PF05922"/>
    </source>
</evidence>
<dbReference type="EMBL" id="CP054929">
    <property type="protein sequence ID" value="QKW48775.1"/>
    <property type="molecule type" value="Genomic_DNA"/>
</dbReference>
<reference evidence="10 11" key="1">
    <citation type="submission" date="2020-06" db="EMBL/GenBank/DDBJ databases">
        <title>Genome mining for natural products.</title>
        <authorList>
            <person name="Zhang B."/>
            <person name="Shi J."/>
            <person name="Ge H."/>
        </authorList>
    </citation>
    <scope>NUCLEOTIDE SEQUENCE [LARGE SCALE GENOMIC DNA]</scope>
    <source>
        <strain evidence="10 11">NA00687</strain>
    </source>
</reference>
<dbReference type="Gene3D" id="3.40.50.200">
    <property type="entry name" value="Peptidase S8/S53 domain"/>
    <property type="match status" value="1"/>
</dbReference>
<dbReference type="PROSITE" id="PS00136">
    <property type="entry name" value="SUBTILASE_ASP"/>
    <property type="match status" value="1"/>
</dbReference>
<dbReference type="InterPro" id="IPR015500">
    <property type="entry name" value="Peptidase_S8_subtilisin-rel"/>
</dbReference>
<dbReference type="InterPro" id="IPR050131">
    <property type="entry name" value="Peptidase_S8_subtilisin-like"/>
</dbReference>
<gene>
    <name evidence="10" type="ORF">HUT08_03575</name>
</gene>
<dbReference type="InterPro" id="IPR023828">
    <property type="entry name" value="Peptidase_S8_Ser-AS"/>
</dbReference>
<keyword evidence="2 5" id="KW-0645">Protease</keyword>
<feature type="domain" description="Peptidase S8/S53" evidence="8">
    <location>
        <begin position="144"/>
        <end position="368"/>
    </location>
</feature>
<evidence type="ECO:0000313" key="11">
    <source>
        <dbReference type="Proteomes" id="UP000509303"/>
    </source>
</evidence>
<feature type="chain" id="PRO_5028842042" evidence="7">
    <location>
        <begin position="28"/>
        <end position="389"/>
    </location>
</feature>
<dbReference type="PROSITE" id="PS00138">
    <property type="entry name" value="SUBTILASE_SER"/>
    <property type="match status" value="1"/>
</dbReference>
<accession>A0A7H8N2V3</accession>
<dbReference type="GO" id="GO:0006508">
    <property type="term" value="P:proteolysis"/>
    <property type="evidence" value="ECO:0007669"/>
    <property type="project" value="UniProtKB-KW"/>
</dbReference>
<organism evidence="10 11">
    <name type="scientific">Streptomyces buecherae</name>
    <dbReference type="NCBI Taxonomy" id="2763006"/>
    <lineage>
        <taxon>Bacteria</taxon>
        <taxon>Bacillati</taxon>
        <taxon>Actinomycetota</taxon>
        <taxon>Actinomycetes</taxon>
        <taxon>Kitasatosporales</taxon>
        <taxon>Streptomycetaceae</taxon>
        <taxon>Streptomyces</taxon>
    </lineage>
</organism>
<dbReference type="InterPro" id="IPR000209">
    <property type="entry name" value="Peptidase_S8/S53_dom"/>
</dbReference>
<dbReference type="PANTHER" id="PTHR43806:SF11">
    <property type="entry name" value="CEREVISIN-RELATED"/>
    <property type="match status" value="1"/>
</dbReference>
<dbReference type="Pfam" id="PF00082">
    <property type="entry name" value="Peptidase_S8"/>
    <property type="match status" value="1"/>
</dbReference>
<keyword evidence="3 5" id="KW-0378">Hydrolase</keyword>
<dbReference type="PROSITE" id="PS00137">
    <property type="entry name" value="SUBTILASE_HIS"/>
    <property type="match status" value="1"/>
</dbReference>
<dbReference type="GO" id="GO:0005615">
    <property type="term" value="C:extracellular space"/>
    <property type="evidence" value="ECO:0007669"/>
    <property type="project" value="TreeGrafter"/>
</dbReference>
<keyword evidence="11" id="KW-1185">Reference proteome</keyword>
<evidence type="ECO:0000256" key="6">
    <source>
        <dbReference type="RuleBase" id="RU003355"/>
    </source>
</evidence>
<evidence type="ECO:0000256" key="3">
    <source>
        <dbReference type="ARBA" id="ARBA00022801"/>
    </source>
</evidence>
<evidence type="ECO:0000256" key="1">
    <source>
        <dbReference type="ARBA" id="ARBA00011073"/>
    </source>
</evidence>
<evidence type="ECO:0000256" key="5">
    <source>
        <dbReference type="PROSITE-ProRule" id="PRU01240"/>
    </source>
</evidence>
<dbReference type="AlphaFoldDB" id="A0A7H8N2V3"/>
<dbReference type="SUPFAM" id="SSF54897">
    <property type="entry name" value="Protease propeptides/inhibitors"/>
    <property type="match status" value="1"/>
</dbReference>
<dbReference type="PRINTS" id="PR00723">
    <property type="entry name" value="SUBTILISIN"/>
</dbReference>
<dbReference type="InterPro" id="IPR036852">
    <property type="entry name" value="Peptidase_S8/S53_dom_sf"/>
</dbReference>
<evidence type="ECO:0000313" key="10">
    <source>
        <dbReference type="EMBL" id="QKW48775.1"/>
    </source>
</evidence>
<feature type="active site" description="Charge relay system" evidence="5">
    <location>
        <position position="184"/>
    </location>
</feature>
<dbReference type="CDD" id="cd04077">
    <property type="entry name" value="Peptidases_S8_PCSK9_ProteinaseK_like"/>
    <property type="match status" value="1"/>
</dbReference>
<dbReference type="Proteomes" id="UP000509303">
    <property type="component" value="Chromosome"/>
</dbReference>
<feature type="signal peptide" evidence="7">
    <location>
        <begin position="1"/>
        <end position="27"/>
    </location>
</feature>
<dbReference type="InterPro" id="IPR010259">
    <property type="entry name" value="S8pro/Inhibitor_I9"/>
</dbReference>
<dbReference type="InterPro" id="IPR023827">
    <property type="entry name" value="Peptidase_S8_Asp-AS"/>
</dbReference>
<dbReference type="RefSeq" id="WP_176160507.1">
    <property type="nucleotide sequence ID" value="NZ_CP054929.1"/>
</dbReference>
<dbReference type="PANTHER" id="PTHR43806">
    <property type="entry name" value="PEPTIDASE S8"/>
    <property type="match status" value="1"/>
</dbReference>
<evidence type="ECO:0000259" key="8">
    <source>
        <dbReference type="Pfam" id="PF00082"/>
    </source>
</evidence>
<evidence type="ECO:0000256" key="4">
    <source>
        <dbReference type="ARBA" id="ARBA00022825"/>
    </source>
</evidence>
<sequence length="389" mass="39083">MKRSRLAAVLLATPLVVLPAATGAANAAPSEPSAPMVAVQKAAPGQAVQGSYIVTLKSGVTAKSLTRAKGLNTQYVYSKVLNGFAARLTAGQLSALRANPAVQAIEENQKATVSGTQNGATWGLDRIDQRNRPLDSTYTWNRDGAGVTAYIIDTGLDSRHADFGGRAQNVYNSVGGSGEDCHGHGTHVGGTVGGDAYGVAKGVALRGVKVLGCDGSGSFAGIIAGFDWVRANAAKPAVANASLGGGYSAAVNTAAANLANSGVHLSVAAGNDNRDACNYSPASASSVLTVAASDSSDRKASFSNYGRCVETYAPGVSITSARMGGGSTSMNGTSMASPHAAGVAALYKANNGDASSATINSWVTSNATPDVITGNVTGTPNRLLFKAGL</sequence>
<evidence type="ECO:0000256" key="7">
    <source>
        <dbReference type="SAM" id="SignalP"/>
    </source>
</evidence>
<dbReference type="Pfam" id="PF05922">
    <property type="entry name" value="Inhibitor_I9"/>
    <property type="match status" value="1"/>
</dbReference>
<dbReference type="InterPro" id="IPR034193">
    <property type="entry name" value="PCSK9_ProteinaseK-like"/>
</dbReference>
<dbReference type="InterPro" id="IPR022398">
    <property type="entry name" value="Peptidase_S8_His-AS"/>
</dbReference>